<dbReference type="EMBL" id="JAGPUO010000010">
    <property type="protein sequence ID" value="KAG5659975.1"/>
    <property type="molecule type" value="Genomic_DNA"/>
</dbReference>
<evidence type="ECO:0000313" key="4">
    <source>
        <dbReference type="Proteomes" id="UP000782241"/>
    </source>
</evidence>
<dbReference type="Proteomes" id="UP000782241">
    <property type="component" value="Unassembled WGS sequence"/>
</dbReference>
<comment type="caution">
    <text evidence="3">The sequence shown here is derived from an EMBL/GenBank/DDBJ whole genome shotgun (WGS) entry which is preliminary data.</text>
</comment>
<sequence length="306" mass="33632">MKSLHWAWVCPVKRIKGIVPSHNCISSSFLTFITTYDSNTTSRNNSTTANMVNFVASIALLLTAASSVVAVPNTIEARKVSCMDNLPADSLANVKEAVECINYLASLGNQPCVAKVSGQSFCRRGNTQITGLARNGPSATSTCQDVARGAGFIMDKCSRGDGKVRGQNEAWANGNLLVDIRNNPLLWQRFLRLSTYNPALRPAWLMEGFNGTLKRSEFDPRLVNYCLPKFLNRLFPRITKASSTEYLLMLQAAYWAAKMALMGLAESIPIEGKEHYTLVDTAAPMAATPRNTKDTKDEQLRGVKEN</sequence>
<dbReference type="AlphaFoldDB" id="A0A9P7H2P7"/>
<evidence type="ECO:0000256" key="2">
    <source>
        <dbReference type="SAM" id="Phobius"/>
    </source>
</evidence>
<name>A0A9P7H2P7_9HYPO</name>
<evidence type="ECO:0000313" key="3">
    <source>
        <dbReference type="EMBL" id="KAG5659975.1"/>
    </source>
</evidence>
<feature type="compositionally biased region" description="Basic and acidic residues" evidence="1">
    <location>
        <begin position="291"/>
        <end position="306"/>
    </location>
</feature>
<feature type="transmembrane region" description="Helical" evidence="2">
    <location>
        <begin position="51"/>
        <end position="71"/>
    </location>
</feature>
<dbReference type="PANTHER" id="PTHR39603">
    <property type="entry name" value="CYANOVIRIN-N DOMAIN-CONTAINING PROTEIN"/>
    <property type="match status" value="1"/>
</dbReference>
<dbReference type="PANTHER" id="PTHR39603:SF1">
    <property type="entry name" value="CYANOVIRIN-N DOMAIN-CONTAINING PROTEIN"/>
    <property type="match status" value="1"/>
</dbReference>
<proteinExistence type="predicted"/>
<keyword evidence="2" id="KW-1133">Transmembrane helix</keyword>
<keyword evidence="2" id="KW-0812">Transmembrane</keyword>
<protein>
    <submittedName>
        <fullName evidence="3">Uncharacterized protein</fullName>
    </submittedName>
</protein>
<gene>
    <name evidence="3" type="ORF">KAF25_003497</name>
</gene>
<keyword evidence="4" id="KW-1185">Reference proteome</keyword>
<accession>A0A9P7H2P7</accession>
<organism evidence="3 4">
    <name type="scientific">Fusarium avenaceum</name>
    <dbReference type="NCBI Taxonomy" id="40199"/>
    <lineage>
        <taxon>Eukaryota</taxon>
        <taxon>Fungi</taxon>
        <taxon>Dikarya</taxon>
        <taxon>Ascomycota</taxon>
        <taxon>Pezizomycotina</taxon>
        <taxon>Sordariomycetes</taxon>
        <taxon>Hypocreomycetidae</taxon>
        <taxon>Hypocreales</taxon>
        <taxon>Nectriaceae</taxon>
        <taxon>Fusarium</taxon>
        <taxon>Fusarium tricinctum species complex</taxon>
    </lineage>
</organism>
<feature type="region of interest" description="Disordered" evidence="1">
    <location>
        <begin position="281"/>
        <end position="306"/>
    </location>
</feature>
<keyword evidence="2" id="KW-0472">Membrane</keyword>
<evidence type="ECO:0000256" key="1">
    <source>
        <dbReference type="SAM" id="MobiDB-lite"/>
    </source>
</evidence>
<reference evidence="3" key="1">
    <citation type="submission" date="2021-04" db="EMBL/GenBank/DDBJ databases">
        <title>Draft genome of Fusarium avenaceum strain F156N33, isolated from an atmospheric sample in Virginia.</title>
        <authorList>
            <person name="Yang S."/>
            <person name="Vinatzer B.A."/>
            <person name="Coleman J."/>
        </authorList>
    </citation>
    <scope>NUCLEOTIDE SEQUENCE</scope>
    <source>
        <strain evidence="3">F156N33</strain>
    </source>
</reference>